<evidence type="ECO:0000256" key="1">
    <source>
        <dbReference type="SAM" id="MobiDB-lite"/>
    </source>
</evidence>
<protein>
    <submittedName>
        <fullName evidence="2">Uncharacterized protein</fullName>
    </submittedName>
</protein>
<organism evidence="2 3">
    <name type="scientific">Rhypophila decipiens</name>
    <dbReference type="NCBI Taxonomy" id="261697"/>
    <lineage>
        <taxon>Eukaryota</taxon>
        <taxon>Fungi</taxon>
        <taxon>Dikarya</taxon>
        <taxon>Ascomycota</taxon>
        <taxon>Pezizomycotina</taxon>
        <taxon>Sordariomycetes</taxon>
        <taxon>Sordariomycetidae</taxon>
        <taxon>Sordariales</taxon>
        <taxon>Naviculisporaceae</taxon>
        <taxon>Rhypophila</taxon>
    </lineage>
</organism>
<dbReference type="EMBL" id="MU858298">
    <property type="protein sequence ID" value="KAK4207389.1"/>
    <property type="molecule type" value="Genomic_DNA"/>
</dbReference>
<keyword evidence="3" id="KW-1185">Reference proteome</keyword>
<evidence type="ECO:0000313" key="3">
    <source>
        <dbReference type="Proteomes" id="UP001301769"/>
    </source>
</evidence>
<sequence length="271" mass="29035">MEVSKAPDSAATDAGGRSIFDPTCPIIAAINRAVFLRQISLLPIPVLLRPRTGGGVSNKLGHRQFGLTIRLAKDYISKDPANRLPMIGAGKLKDLVSVLALDEQTLADLWENEGDEYYHWRMASKVKAVSGASSLTREQPAKQPRMTISKPDAATAKEKPTRQPNGPKCDTSPGFNSGAAVSRVQQNGSTEPATDHGTKKPVDPPAQEARLQTGCVPSTETDGDAPLTSGPDTTEQKGQIAADDDNLNMWDIVVISEGDDMDWVVVGECDF</sequence>
<name>A0AAN6XVD6_9PEZI</name>
<dbReference type="AlphaFoldDB" id="A0AAN6XVD6"/>
<feature type="compositionally biased region" description="Basic and acidic residues" evidence="1">
    <location>
        <begin position="193"/>
        <end position="202"/>
    </location>
</feature>
<feature type="region of interest" description="Disordered" evidence="1">
    <location>
        <begin position="131"/>
        <end position="242"/>
    </location>
</feature>
<dbReference type="Proteomes" id="UP001301769">
    <property type="component" value="Unassembled WGS sequence"/>
</dbReference>
<reference evidence="2" key="1">
    <citation type="journal article" date="2023" name="Mol. Phylogenet. Evol.">
        <title>Genome-scale phylogeny and comparative genomics of the fungal order Sordariales.</title>
        <authorList>
            <person name="Hensen N."/>
            <person name="Bonometti L."/>
            <person name="Westerberg I."/>
            <person name="Brannstrom I.O."/>
            <person name="Guillou S."/>
            <person name="Cros-Aarteil S."/>
            <person name="Calhoun S."/>
            <person name="Haridas S."/>
            <person name="Kuo A."/>
            <person name="Mondo S."/>
            <person name="Pangilinan J."/>
            <person name="Riley R."/>
            <person name="LaButti K."/>
            <person name="Andreopoulos B."/>
            <person name="Lipzen A."/>
            <person name="Chen C."/>
            <person name="Yan M."/>
            <person name="Daum C."/>
            <person name="Ng V."/>
            <person name="Clum A."/>
            <person name="Steindorff A."/>
            <person name="Ohm R.A."/>
            <person name="Martin F."/>
            <person name="Silar P."/>
            <person name="Natvig D.O."/>
            <person name="Lalanne C."/>
            <person name="Gautier V."/>
            <person name="Ament-Velasquez S.L."/>
            <person name="Kruys A."/>
            <person name="Hutchinson M.I."/>
            <person name="Powell A.J."/>
            <person name="Barry K."/>
            <person name="Miller A.N."/>
            <person name="Grigoriev I.V."/>
            <person name="Debuchy R."/>
            <person name="Gladieux P."/>
            <person name="Hiltunen Thoren M."/>
            <person name="Johannesson H."/>
        </authorList>
    </citation>
    <scope>NUCLEOTIDE SEQUENCE</scope>
    <source>
        <strain evidence="2">PSN293</strain>
    </source>
</reference>
<evidence type="ECO:0000313" key="2">
    <source>
        <dbReference type="EMBL" id="KAK4207389.1"/>
    </source>
</evidence>
<reference evidence="2" key="2">
    <citation type="submission" date="2023-05" db="EMBL/GenBank/DDBJ databases">
        <authorList>
            <consortium name="Lawrence Berkeley National Laboratory"/>
            <person name="Steindorff A."/>
            <person name="Hensen N."/>
            <person name="Bonometti L."/>
            <person name="Westerberg I."/>
            <person name="Brannstrom I.O."/>
            <person name="Guillou S."/>
            <person name="Cros-Aarteil S."/>
            <person name="Calhoun S."/>
            <person name="Haridas S."/>
            <person name="Kuo A."/>
            <person name="Mondo S."/>
            <person name="Pangilinan J."/>
            <person name="Riley R."/>
            <person name="Labutti K."/>
            <person name="Andreopoulos B."/>
            <person name="Lipzen A."/>
            <person name="Chen C."/>
            <person name="Yanf M."/>
            <person name="Daum C."/>
            <person name="Ng V."/>
            <person name="Clum A."/>
            <person name="Ohm R."/>
            <person name="Martin F."/>
            <person name="Silar P."/>
            <person name="Natvig D."/>
            <person name="Lalanne C."/>
            <person name="Gautier V."/>
            <person name="Ament-Velasquez S.L."/>
            <person name="Kruys A."/>
            <person name="Hutchinson M.I."/>
            <person name="Powell A.J."/>
            <person name="Barry K."/>
            <person name="Miller A.N."/>
            <person name="Grigoriev I.V."/>
            <person name="Debuchy R."/>
            <person name="Gladieux P."/>
            <person name="Thoren M.H."/>
            <person name="Johannesson H."/>
        </authorList>
    </citation>
    <scope>NUCLEOTIDE SEQUENCE</scope>
    <source>
        <strain evidence="2">PSN293</strain>
    </source>
</reference>
<accession>A0AAN6XVD6</accession>
<feature type="compositionally biased region" description="Polar residues" evidence="1">
    <location>
        <begin position="183"/>
        <end position="192"/>
    </location>
</feature>
<comment type="caution">
    <text evidence="2">The sequence shown here is derived from an EMBL/GenBank/DDBJ whole genome shotgun (WGS) entry which is preliminary data.</text>
</comment>
<proteinExistence type="predicted"/>
<gene>
    <name evidence="2" type="ORF">QBC37DRAFT_380131</name>
</gene>